<keyword evidence="2" id="KW-0805">Transcription regulation</keyword>
<dbReference type="Proteomes" id="UP000796880">
    <property type="component" value="Unassembled WGS sequence"/>
</dbReference>
<evidence type="ECO:0000256" key="2">
    <source>
        <dbReference type="ARBA" id="ARBA00023015"/>
    </source>
</evidence>
<reference evidence="8" key="1">
    <citation type="submission" date="2020-03" db="EMBL/GenBank/DDBJ databases">
        <title>A high-quality chromosome-level genome assembly of a woody plant with both climbing and erect habits, Rhamnella rubrinervis.</title>
        <authorList>
            <person name="Lu Z."/>
            <person name="Yang Y."/>
            <person name="Zhu X."/>
            <person name="Sun Y."/>
        </authorList>
    </citation>
    <scope>NUCLEOTIDE SEQUENCE</scope>
    <source>
        <strain evidence="8">BYM</strain>
        <tissue evidence="8">Leaf</tissue>
    </source>
</reference>
<protein>
    <recommendedName>
        <fullName evidence="7">NAC domain-containing protein</fullName>
    </recommendedName>
</protein>
<sequence>MEMVPLGCVFRPTDDELVSYYLSNKVGGVSQQLYAGIVHDFDVFGEHEPWEIWEIFRGFAFKNSVAGHEDLYFFTKLKKTTPKAKKTYRKVGSGTWKGQATATSVYSDEKVVTGSKKRFHYENSNGRDQQDGVSWIMFEYSICPPPQSDDYVLCQIRKKYPSSYNLDDHDSDHETGKKKKRKLCADDHPGLDHVEQQNQNQRHEYQQPLPSSSTLMVMESSSYSLANPHDDQQNTYLGFDRVEQQYQQPLPSSPTLMVMESSSSSLANPHDYQQNIYLGLDHVEQQNQQPVLPSSSSNPDSINVEERVLLMGCDQQQYQEVNDCWDYDHHDGGLGHNDIFFDHQPLPSPPTISVDEYEQGNISLCVPDNVHNVEQQLEEQQQQHCDWMFDIDEFLDYDGVPDDVHHVEQQLEEQQQQHCDWKFDIDEFLDYDGDGEPSHNQPLMQSVSILDLEEIF</sequence>
<comment type="caution">
    <text evidence="8">The sequence shown here is derived from an EMBL/GenBank/DDBJ whole genome shotgun (WGS) entry which is preliminary data.</text>
</comment>
<gene>
    <name evidence="8" type="ORF">FNV43_RR26841</name>
</gene>
<feature type="region of interest" description="Disordered" evidence="6">
    <location>
        <begin position="163"/>
        <end position="207"/>
    </location>
</feature>
<dbReference type="EMBL" id="VOIH02000012">
    <property type="protein sequence ID" value="KAF3432102.1"/>
    <property type="molecule type" value="Genomic_DNA"/>
</dbReference>
<evidence type="ECO:0000256" key="6">
    <source>
        <dbReference type="SAM" id="MobiDB-lite"/>
    </source>
</evidence>
<keyword evidence="4" id="KW-0804">Transcription</keyword>
<keyword evidence="9" id="KW-1185">Reference proteome</keyword>
<dbReference type="PROSITE" id="PS51005">
    <property type="entry name" value="NAC"/>
    <property type="match status" value="1"/>
</dbReference>
<evidence type="ECO:0000256" key="3">
    <source>
        <dbReference type="ARBA" id="ARBA00023125"/>
    </source>
</evidence>
<dbReference type="AlphaFoldDB" id="A0A8K0GK12"/>
<dbReference type="GO" id="GO:0003677">
    <property type="term" value="F:DNA binding"/>
    <property type="evidence" value="ECO:0007669"/>
    <property type="project" value="UniProtKB-KW"/>
</dbReference>
<evidence type="ECO:0000313" key="9">
    <source>
        <dbReference type="Proteomes" id="UP000796880"/>
    </source>
</evidence>
<dbReference type="OrthoDB" id="1166662at2759"/>
<comment type="subcellular location">
    <subcellularLocation>
        <location evidence="1">Nucleus</location>
    </subcellularLocation>
</comment>
<evidence type="ECO:0000256" key="1">
    <source>
        <dbReference type="ARBA" id="ARBA00004123"/>
    </source>
</evidence>
<evidence type="ECO:0000259" key="7">
    <source>
        <dbReference type="PROSITE" id="PS51005"/>
    </source>
</evidence>
<feature type="compositionally biased region" description="Basic and acidic residues" evidence="6">
    <location>
        <begin position="166"/>
        <end position="175"/>
    </location>
</feature>
<accession>A0A8K0GK12</accession>
<evidence type="ECO:0000256" key="4">
    <source>
        <dbReference type="ARBA" id="ARBA00023163"/>
    </source>
</evidence>
<dbReference type="GO" id="GO:0006355">
    <property type="term" value="P:regulation of DNA-templated transcription"/>
    <property type="evidence" value="ECO:0007669"/>
    <property type="project" value="InterPro"/>
</dbReference>
<feature type="compositionally biased region" description="Basic and acidic residues" evidence="6">
    <location>
        <begin position="183"/>
        <end position="205"/>
    </location>
</feature>
<keyword evidence="5" id="KW-0539">Nucleus</keyword>
<dbReference type="GO" id="GO:0005634">
    <property type="term" value="C:nucleus"/>
    <property type="evidence" value="ECO:0007669"/>
    <property type="project" value="UniProtKB-SubCell"/>
</dbReference>
<proteinExistence type="predicted"/>
<name>A0A8K0GK12_9ROSA</name>
<organism evidence="8 9">
    <name type="scientific">Rhamnella rubrinervis</name>
    <dbReference type="NCBI Taxonomy" id="2594499"/>
    <lineage>
        <taxon>Eukaryota</taxon>
        <taxon>Viridiplantae</taxon>
        <taxon>Streptophyta</taxon>
        <taxon>Embryophyta</taxon>
        <taxon>Tracheophyta</taxon>
        <taxon>Spermatophyta</taxon>
        <taxon>Magnoliopsida</taxon>
        <taxon>eudicotyledons</taxon>
        <taxon>Gunneridae</taxon>
        <taxon>Pentapetalae</taxon>
        <taxon>rosids</taxon>
        <taxon>fabids</taxon>
        <taxon>Rosales</taxon>
        <taxon>Rhamnaceae</taxon>
        <taxon>rhamnoid group</taxon>
        <taxon>Rhamneae</taxon>
        <taxon>Rhamnella</taxon>
    </lineage>
</organism>
<keyword evidence="3" id="KW-0238">DNA-binding</keyword>
<evidence type="ECO:0000313" key="8">
    <source>
        <dbReference type="EMBL" id="KAF3432102.1"/>
    </source>
</evidence>
<evidence type="ECO:0000256" key="5">
    <source>
        <dbReference type="ARBA" id="ARBA00023242"/>
    </source>
</evidence>
<dbReference type="Pfam" id="PF02365">
    <property type="entry name" value="NAM"/>
    <property type="match status" value="1"/>
</dbReference>
<dbReference type="SUPFAM" id="SSF101941">
    <property type="entry name" value="NAC domain"/>
    <property type="match status" value="1"/>
</dbReference>
<dbReference type="InterPro" id="IPR036093">
    <property type="entry name" value="NAC_dom_sf"/>
</dbReference>
<dbReference type="PANTHER" id="PTHR31989">
    <property type="entry name" value="NAC DOMAIN-CONTAINING PROTEIN 82-RELATED"/>
    <property type="match status" value="1"/>
</dbReference>
<dbReference type="InterPro" id="IPR003441">
    <property type="entry name" value="NAC-dom"/>
</dbReference>
<dbReference type="Gene3D" id="2.170.150.80">
    <property type="entry name" value="NAC domain"/>
    <property type="match status" value="1"/>
</dbReference>
<feature type="domain" description="NAC" evidence="7">
    <location>
        <begin position="4"/>
        <end position="159"/>
    </location>
</feature>